<reference evidence="1 2" key="1">
    <citation type="journal article" date="2014" name="BMC Genomics">
        <title>Genome sequencing of four Aureobasidium pullulans varieties: biotechnological potential, stress tolerance, and description of new species.</title>
        <authorList>
            <person name="Gostin Ar C."/>
            <person name="Ohm R.A."/>
            <person name="Kogej T."/>
            <person name="Sonjak S."/>
            <person name="Turk M."/>
            <person name="Zajc J."/>
            <person name="Zalar P."/>
            <person name="Grube M."/>
            <person name="Sun H."/>
            <person name="Han J."/>
            <person name="Sharma A."/>
            <person name="Chiniquy J."/>
            <person name="Ngan C.Y."/>
            <person name="Lipzen A."/>
            <person name="Barry K."/>
            <person name="Grigoriev I.V."/>
            <person name="Gunde-Cimerman N."/>
        </authorList>
    </citation>
    <scope>NUCLEOTIDE SEQUENCE [LARGE SCALE GENOMIC DNA]</scope>
    <source>
        <strain evidence="1 2">EXF-150</strain>
    </source>
</reference>
<protein>
    <submittedName>
        <fullName evidence="1">Uncharacterized protein</fullName>
    </submittedName>
</protein>
<dbReference type="Proteomes" id="UP000030706">
    <property type="component" value="Unassembled WGS sequence"/>
</dbReference>
<sequence length="71" mass="7747">MVWISLIQVLGGGAGEEMTRNTMIYGKHKAASIPGRPKTKIPETRSACAREVHDGFIDKHSLGNPLILFSI</sequence>
<dbReference type="HOGENOM" id="CLU_2739602_0_0_1"/>
<gene>
    <name evidence="1" type="ORF">M438DRAFT_141629</name>
</gene>
<organism evidence="1 2">
    <name type="scientific">Aureobasidium pullulans EXF-150</name>
    <dbReference type="NCBI Taxonomy" id="1043002"/>
    <lineage>
        <taxon>Eukaryota</taxon>
        <taxon>Fungi</taxon>
        <taxon>Dikarya</taxon>
        <taxon>Ascomycota</taxon>
        <taxon>Pezizomycotina</taxon>
        <taxon>Dothideomycetes</taxon>
        <taxon>Dothideomycetidae</taxon>
        <taxon>Dothideales</taxon>
        <taxon>Saccotheciaceae</taxon>
        <taxon>Aureobasidium</taxon>
    </lineage>
</organism>
<dbReference type="AlphaFoldDB" id="A0A074X2Y6"/>
<dbReference type="EMBL" id="KL585003">
    <property type="protein sequence ID" value="KEQ79743.1"/>
    <property type="molecule type" value="Genomic_DNA"/>
</dbReference>
<name>A0A074X2Y6_AURPU</name>
<dbReference type="RefSeq" id="XP_029755930.1">
    <property type="nucleotide sequence ID" value="XM_029898893.1"/>
</dbReference>
<proteinExistence type="predicted"/>
<evidence type="ECO:0000313" key="1">
    <source>
        <dbReference type="EMBL" id="KEQ79743.1"/>
    </source>
</evidence>
<accession>A0A074X2Y6</accession>
<evidence type="ECO:0000313" key="2">
    <source>
        <dbReference type="Proteomes" id="UP000030706"/>
    </source>
</evidence>
<dbReference type="GeneID" id="40741199"/>
<keyword evidence="2" id="KW-1185">Reference proteome</keyword>